<evidence type="ECO:0000313" key="3">
    <source>
        <dbReference type="Proteomes" id="UP001633002"/>
    </source>
</evidence>
<organism evidence="2 3">
    <name type="scientific">Riccia sorocarpa</name>
    <dbReference type="NCBI Taxonomy" id="122646"/>
    <lineage>
        <taxon>Eukaryota</taxon>
        <taxon>Viridiplantae</taxon>
        <taxon>Streptophyta</taxon>
        <taxon>Embryophyta</taxon>
        <taxon>Marchantiophyta</taxon>
        <taxon>Marchantiopsida</taxon>
        <taxon>Marchantiidae</taxon>
        <taxon>Marchantiales</taxon>
        <taxon>Ricciaceae</taxon>
        <taxon>Riccia</taxon>
    </lineage>
</organism>
<evidence type="ECO:0000256" key="1">
    <source>
        <dbReference type="SAM" id="MobiDB-lite"/>
    </source>
</evidence>
<dbReference type="EMBL" id="JBJQOH010000006">
    <property type="protein sequence ID" value="KAL3684746.1"/>
    <property type="molecule type" value="Genomic_DNA"/>
</dbReference>
<sequence>MVPRGLKQKVQSASSSEKQACPVVYHHWRGKEGPLGVLELPGTLDSSSSGSDTGERDFHRESTSTGEKVCAADLLCSEQLIPFNWEKLNCQSKTAPTTASDSEDEDEIMIYNHHPQQWQDELVLFNSYHHHKQPAAATEEEDLGTREKLDEYNNQQEQKTLLPLDSTKEEEVSGSKFCLDNLSDIDITANSFSFWPDEAIFYSRPSSPSFFPGSPSERYPRQSHDSVYSQRMNIQPPSNGNENLNSTLPTAKLEYTTLPASAGFDGEKHRTAGVKWFDYEWSLGNWTLGDDAAVIPMALQHDGVSLTGDAHPGGKVQDKSWMDLHRVPASTHQEWKGPKSLNQTYIASSSRDQSHEEQQLLNQFGDPTQSLQESEGDLLLFPNTKRDRTNSIEMLSKPTSALRKKKQKDGEIPEGRLRGTSICMDLDLQYGLATLHHLLKDFHEHAAIKLADDVSEQPRPDAADLLDSELEALSIEENLAPEIRRAVVAALKHGDGSQPQGSAVDWELVEQILNLKMYLVSLLEESRAQEQLILSQLKDTISRYSFLFPASVERTLLQRWSQRKCFKDLENTVCQSFRESELFSSWSSSSSASSSSSGRAGAGSSSRASSSSSALPLVPFSHEQASARAAAESEGGGGDSVSPADVAETSERLRITSRRELSGARGNLPRVAAEFMRSWLFDNFDNP</sequence>
<protein>
    <submittedName>
        <fullName evidence="2">Uncharacterized protein</fullName>
    </submittedName>
</protein>
<feature type="compositionally biased region" description="Low complexity" evidence="1">
    <location>
        <begin position="42"/>
        <end position="52"/>
    </location>
</feature>
<comment type="caution">
    <text evidence="2">The sequence shown here is derived from an EMBL/GenBank/DDBJ whole genome shotgun (WGS) entry which is preliminary data.</text>
</comment>
<feature type="region of interest" description="Disordered" evidence="1">
    <location>
        <begin position="36"/>
        <end position="64"/>
    </location>
</feature>
<feature type="region of interest" description="Disordered" evidence="1">
    <location>
        <begin position="587"/>
        <end position="614"/>
    </location>
</feature>
<dbReference type="AlphaFoldDB" id="A0ABD3H3W6"/>
<keyword evidence="3" id="KW-1185">Reference proteome</keyword>
<feature type="region of interest" description="Disordered" evidence="1">
    <location>
        <begin position="626"/>
        <end position="652"/>
    </location>
</feature>
<proteinExistence type="predicted"/>
<gene>
    <name evidence="2" type="ORF">R1sor_002768</name>
</gene>
<feature type="compositionally biased region" description="Basic and acidic residues" evidence="1">
    <location>
        <begin position="53"/>
        <end position="62"/>
    </location>
</feature>
<reference evidence="2 3" key="1">
    <citation type="submission" date="2024-09" db="EMBL/GenBank/DDBJ databases">
        <title>Chromosome-scale assembly of Riccia sorocarpa.</title>
        <authorList>
            <person name="Paukszto L."/>
        </authorList>
    </citation>
    <scope>NUCLEOTIDE SEQUENCE [LARGE SCALE GENOMIC DNA]</scope>
    <source>
        <strain evidence="2">LP-2024</strain>
        <tissue evidence="2">Aerial parts of the thallus</tissue>
    </source>
</reference>
<accession>A0ABD3H3W6</accession>
<evidence type="ECO:0000313" key="2">
    <source>
        <dbReference type="EMBL" id="KAL3684746.1"/>
    </source>
</evidence>
<dbReference type="Proteomes" id="UP001633002">
    <property type="component" value="Unassembled WGS sequence"/>
</dbReference>
<name>A0ABD3H3W6_9MARC</name>